<dbReference type="InterPro" id="IPR013783">
    <property type="entry name" value="Ig-like_fold"/>
</dbReference>
<evidence type="ECO:0000256" key="3">
    <source>
        <dbReference type="ARBA" id="ARBA00012744"/>
    </source>
</evidence>
<dbReference type="PANTHER" id="PTHR42715">
    <property type="entry name" value="BETA-GLUCOSIDASE"/>
    <property type="match status" value="1"/>
</dbReference>
<evidence type="ECO:0000256" key="5">
    <source>
        <dbReference type="ARBA" id="ARBA00023295"/>
    </source>
</evidence>
<dbReference type="UniPathway" id="UPA00696"/>
<dbReference type="Pfam" id="PF07691">
    <property type="entry name" value="PA14"/>
    <property type="match status" value="1"/>
</dbReference>
<dbReference type="Gene3D" id="2.60.120.260">
    <property type="entry name" value="Galactose-binding domain-like"/>
    <property type="match status" value="1"/>
</dbReference>
<evidence type="ECO:0000256" key="2">
    <source>
        <dbReference type="ARBA" id="ARBA00005336"/>
    </source>
</evidence>
<dbReference type="RefSeq" id="XP_019042248.1">
    <property type="nucleotide sequence ID" value="XM_019182660.1"/>
</dbReference>
<accession>A0A1E3PCF6</accession>
<dbReference type="Pfam" id="PF14310">
    <property type="entry name" value="Fn3-like"/>
    <property type="match status" value="1"/>
</dbReference>
<dbReference type="InterPro" id="IPR050288">
    <property type="entry name" value="Cellulose_deg_GH3"/>
</dbReference>
<dbReference type="FunFam" id="2.60.40.10:FF:000495">
    <property type="entry name" value="Periplasmic beta-glucosidase"/>
    <property type="match status" value="1"/>
</dbReference>
<sequence length="836" mass="91949">MAEKFDVEDILEKLTTNEKIGLLSGVDYWSTYPIHRLNVPSIRTSDGPNGIRGQHHFNSTPTAAIPVGTALASTWNTELLHQVGEFLDLEARAKGVHVLLAPTVNIQRIPNGGRGFESFSEDPLLSGKLAASYINGFQNKGLAATIKHFVGNDQENKRFSSDSVISQRALREIYLKPFEIAIEESNPKALMTSYNKVNGVHVSEDEYLLKTILRGEWNWNGLVMSDWTGTYSTSDALNAGLDLEMPGPGRWRGERVSHSLLSNKILESTLDERALNVLNLVKLVKDSGVPENAPEAERNAPEDRDFLRKVAGEGIVLLKNDQNVLPFQKKRTLVIGPNALYAAFSGGGSALATPYYAVSPIQGIKEKIGDENVVFNIGAYNHKFLPSLKHELYHEGVNGTLFKIYNEPPEDTSRVPFDTLVLDDVNYFRMNDYVHSKLKSDKFYAELVSSFIPAFDGVYEFGLAVFGTAKLFIEDEIVVDNATKQELGESFYGLGTPEIKGKFKVTSGKHYKLVIQYGSGATSDVAKGANKTFYGGGGLRFGGALVIGPEKEIEKAAANAKLFDQVVIITGLNKDWESEGGDREDLKLPGYSDKLIEAVLDANSNSVVLIQAGTPVELPWVSKASTVVYTSYGGDETGNAIADVLYGDINASGKLPLSFPTRFEDTPSFINNTTNNGKVLYGEDIYVGYRFYEKVDKAVVFPFGHGLSYTRFELSGLKLNIVEDQLSVSLTIKNVGSYGGAEVVQLYVGSKKSNIQKPVKELKAFTKVELKQNVKSDISFKLNLGKSTAFFDESKNKWVSEKGEYFVYVGTSSSDLKALKADFSIEKTTSWLVPLL</sequence>
<dbReference type="GeneID" id="30199906"/>
<keyword evidence="6" id="KW-0119">Carbohydrate metabolism</keyword>
<dbReference type="FunFam" id="3.20.20.300:FF:000006">
    <property type="entry name" value="Beta-glucosidase H"/>
    <property type="match status" value="1"/>
</dbReference>
<dbReference type="Gene3D" id="2.60.40.10">
    <property type="entry name" value="Immunoglobulins"/>
    <property type="match status" value="1"/>
</dbReference>
<dbReference type="InterPro" id="IPR019800">
    <property type="entry name" value="Glyco_hydro_3_AS"/>
</dbReference>
<evidence type="ECO:0000313" key="8">
    <source>
        <dbReference type="EMBL" id="ODQ63041.1"/>
    </source>
</evidence>
<dbReference type="InterPro" id="IPR037524">
    <property type="entry name" value="PA14/GLEYA"/>
</dbReference>
<dbReference type="EMBL" id="KV454208">
    <property type="protein sequence ID" value="ODQ63041.1"/>
    <property type="molecule type" value="Genomic_DNA"/>
</dbReference>
<dbReference type="PANTHER" id="PTHR42715:SF27">
    <property type="entry name" value="BETA-GLUCOSIDASE-RELATED"/>
    <property type="match status" value="1"/>
</dbReference>
<organism evidence="8 9">
    <name type="scientific">Wickerhamomyces anomalus (strain ATCC 58044 / CBS 1984 / NCYC 433 / NRRL Y-366-8)</name>
    <name type="common">Yeast</name>
    <name type="synonym">Hansenula anomala</name>
    <dbReference type="NCBI Taxonomy" id="683960"/>
    <lineage>
        <taxon>Eukaryota</taxon>
        <taxon>Fungi</taxon>
        <taxon>Dikarya</taxon>
        <taxon>Ascomycota</taxon>
        <taxon>Saccharomycotina</taxon>
        <taxon>Saccharomycetes</taxon>
        <taxon>Phaffomycetales</taxon>
        <taxon>Wickerhamomycetaceae</taxon>
        <taxon>Wickerhamomyces</taxon>
    </lineage>
</organism>
<dbReference type="InterPro" id="IPR002772">
    <property type="entry name" value="Glyco_hydro_3_C"/>
</dbReference>
<evidence type="ECO:0000256" key="4">
    <source>
        <dbReference type="ARBA" id="ARBA00022801"/>
    </source>
</evidence>
<dbReference type="PROSITE" id="PS00775">
    <property type="entry name" value="GLYCOSYL_HYDROL_F3"/>
    <property type="match status" value="1"/>
</dbReference>
<dbReference type="GO" id="GO:0008422">
    <property type="term" value="F:beta-glucosidase activity"/>
    <property type="evidence" value="ECO:0007669"/>
    <property type="project" value="UniProtKB-EC"/>
</dbReference>
<keyword evidence="9" id="KW-1185">Reference proteome</keyword>
<name>A0A1E3PCF6_WICAA</name>
<dbReference type="Gene3D" id="3.20.20.300">
    <property type="entry name" value="Glycoside hydrolase, family 3, N-terminal domain"/>
    <property type="match status" value="1"/>
</dbReference>
<dbReference type="EC" id="3.2.1.21" evidence="3 6"/>
<dbReference type="InterPro" id="IPR017853">
    <property type="entry name" value="GH"/>
</dbReference>
<keyword evidence="4 6" id="KW-0378">Hydrolase</keyword>
<dbReference type="PROSITE" id="PS51820">
    <property type="entry name" value="PA14"/>
    <property type="match status" value="1"/>
</dbReference>
<comment type="similarity">
    <text evidence="2 6">Belongs to the glycosyl hydrolase 3 family.</text>
</comment>
<dbReference type="Proteomes" id="UP000094112">
    <property type="component" value="Unassembled WGS sequence"/>
</dbReference>
<dbReference type="SMART" id="SM01217">
    <property type="entry name" value="Fn3_like"/>
    <property type="match status" value="1"/>
</dbReference>
<proteinExistence type="inferred from homology"/>
<dbReference type="InterPro" id="IPR001764">
    <property type="entry name" value="Glyco_hydro_3_N"/>
</dbReference>
<dbReference type="STRING" id="683960.A0A1E3PCF6"/>
<evidence type="ECO:0000256" key="6">
    <source>
        <dbReference type="RuleBase" id="RU361161"/>
    </source>
</evidence>
<dbReference type="SUPFAM" id="SSF51445">
    <property type="entry name" value="(Trans)glycosidases"/>
    <property type="match status" value="1"/>
</dbReference>
<dbReference type="AlphaFoldDB" id="A0A1E3PCF6"/>
<dbReference type="InterPro" id="IPR036962">
    <property type="entry name" value="Glyco_hydro_3_N_sf"/>
</dbReference>
<gene>
    <name evidence="8" type="ORF">WICANDRAFT_51037</name>
</gene>
<dbReference type="Pfam" id="PF00933">
    <property type="entry name" value="Glyco_hydro_3"/>
    <property type="match status" value="1"/>
</dbReference>
<dbReference type="SUPFAM" id="SSF52279">
    <property type="entry name" value="Beta-D-glucan exohydrolase, C-terminal domain"/>
    <property type="match status" value="1"/>
</dbReference>
<dbReference type="InterPro" id="IPR011658">
    <property type="entry name" value="PA14_dom"/>
</dbReference>
<keyword evidence="5 6" id="KW-0326">Glycosidase</keyword>
<dbReference type="GO" id="GO:0030245">
    <property type="term" value="P:cellulose catabolic process"/>
    <property type="evidence" value="ECO:0007669"/>
    <property type="project" value="UniProtKB-UniPathway"/>
</dbReference>
<reference evidence="8 9" key="1">
    <citation type="journal article" date="2016" name="Proc. Natl. Acad. Sci. U.S.A.">
        <title>Comparative genomics of biotechnologically important yeasts.</title>
        <authorList>
            <person name="Riley R."/>
            <person name="Haridas S."/>
            <person name="Wolfe K.H."/>
            <person name="Lopes M.R."/>
            <person name="Hittinger C.T."/>
            <person name="Goeker M."/>
            <person name="Salamov A.A."/>
            <person name="Wisecaver J.H."/>
            <person name="Long T.M."/>
            <person name="Calvey C.H."/>
            <person name="Aerts A.L."/>
            <person name="Barry K.W."/>
            <person name="Choi C."/>
            <person name="Clum A."/>
            <person name="Coughlan A.Y."/>
            <person name="Deshpande S."/>
            <person name="Douglass A.P."/>
            <person name="Hanson S.J."/>
            <person name="Klenk H.-P."/>
            <person name="LaButti K.M."/>
            <person name="Lapidus A."/>
            <person name="Lindquist E.A."/>
            <person name="Lipzen A.M."/>
            <person name="Meier-Kolthoff J.P."/>
            <person name="Ohm R.A."/>
            <person name="Otillar R.P."/>
            <person name="Pangilinan J.L."/>
            <person name="Peng Y."/>
            <person name="Rokas A."/>
            <person name="Rosa C.A."/>
            <person name="Scheuner C."/>
            <person name="Sibirny A.A."/>
            <person name="Slot J.C."/>
            <person name="Stielow J.B."/>
            <person name="Sun H."/>
            <person name="Kurtzman C.P."/>
            <person name="Blackwell M."/>
            <person name="Grigoriev I.V."/>
            <person name="Jeffries T.W."/>
        </authorList>
    </citation>
    <scope>NUCLEOTIDE SEQUENCE [LARGE SCALE GENOMIC DNA]</scope>
    <source>
        <strain evidence="9">ATCC 58044 / CBS 1984 / NCYC 433 / NRRL Y-366-8</strain>
    </source>
</reference>
<dbReference type="PRINTS" id="PR00133">
    <property type="entry name" value="GLHYDRLASE3"/>
</dbReference>
<evidence type="ECO:0000313" key="9">
    <source>
        <dbReference type="Proteomes" id="UP000094112"/>
    </source>
</evidence>
<comment type="catalytic activity">
    <reaction evidence="1 6">
        <text>Hydrolysis of terminal, non-reducing beta-D-glucosyl residues with release of beta-D-glucose.</text>
        <dbReference type="EC" id="3.2.1.21"/>
    </reaction>
</comment>
<dbReference type="Pfam" id="PF01915">
    <property type="entry name" value="Glyco_hydro_3_C"/>
    <property type="match status" value="1"/>
</dbReference>
<dbReference type="OrthoDB" id="47059at2759"/>
<protein>
    <recommendedName>
        <fullName evidence="3 6">beta-glucosidase</fullName>
        <ecNumber evidence="3 6">3.2.1.21</ecNumber>
    </recommendedName>
</protein>
<dbReference type="InterPro" id="IPR036881">
    <property type="entry name" value="Glyco_hydro_3_C_sf"/>
</dbReference>
<feature type="domain" description="PA14" evidence="7">
    <location>
        <begin position="395"/>
        <end position="557"/>
    </location>
</feature>
<evidence type="ECO:0000259" key="7">
    <source>
        <dbReference type="PROSITE" id="PS51820"/>
    </source>
</evidence>
<evidence type="ECO:0000256" key="1">
    <source>
        <dbReference type="ARBA" id="ARBA00000448"/>
    </source>
</evidence>
<comment type="pathway">
    <text evidence="6">Glycan metabolism; cellulose degradation.</text>
</comment>
<dbReference type="InterPro" id="IPR026891">
    <property type="entry name" value="Fn3-like"/>
</dbReference>
<keyword evidence="6" id="KW-0624">Polysaccharide degradation</keyword>
<dbReference type="Gene3D" id="3.40.50.1700">
    <property type="entry name" value="Glycoside hydrolase family 3 C-terminal domain"/>
    <property type="match status" value="1"/>
</dbReference>